<feature type="transmembrane region" description="Helical" evidence="5">
    <location>
        <begin position="314"/>
        <end position="333"/>
    </location>
</feature>
<feature type="transmembrane region" description="Helical" evidence="5">
    <location>
        <begin position="269"/>
        <end position="294"/>
    </location>
</feature>
<dbReference type="GO" id="GO:0016020">
    <property type="term" value="C:membrane"/>
    <property type="evidence" value="ECO:0007669"/>
    <property type="project" value="UniProtKB-SubCell"/>
</dbReference>
<evidence type="ECO:0000313" key="7">
    <source>
        <dbReference type="EMBL" id="KAK2144046.1"/>
    </source>
</evidence>
<gene>
    <name evidence="7" type="ORF">LSH36_791g01004</name>
</gene>
<dbReference type="AlphaFoldDB" id="A0AAD9IZV2"/>
<dbReference type="PROSITE" id="PS50262">
    <property type="entry name" value="G_PROTEIN_RECEP_F1_2"/>
    <property type="match status" value="1"/>
</dbReference>
<dbReference type="SUPFAM" id="SSF81321">
    <property type="entry name" value="Family A G protein-coupled receptor-like"/>
    <property type="match status" value="1"/>
</dbReference>
<feature type="transmembrane region" description="Helical" evidence="5">
    <location>
        <begin position="156"/>
        <end position="176"/>
    </location>
</feature>
<dbReference type="CDD" id="cd14978">
    <property type="entry name" value="7tmA_FMRFamide_R-like"/>
    <property type="match status" value="1"/>
</dbReference>
<dbReference type="Gene3D" id="1.20.1070.10">
    <property type="entry name" value="Rhodopsin 7-helix transmembrane proteins"/>
    <property type="match status" value="1"/>
</dbReference>
<dbReference type="SMART" id="SM01381">
    <property type="entry name" value="7TM_GPCR_Srsx"/>
    <property type="match status" value="1"/>
</dbReference>
<dbReference type="Pfam" id="PF00001">
    <property type="entry name" value="7tm_1"/>
    <property type="match status" value="1"/>
</dbReference>
<keyword evidence="8" id="KW-1185">Reference proteome</keyword>
<sequence length="399" mass="45775">MAAIALMDGSSGRDANVTSTEVPLVKPIADPSMPMVRFISEVVVSLPIAIFGILGNILAFVVLCRQKKRLTTNILLQILAITDTLILISSILLRSLRYVNWSPYNAIYDYVFISLYPSVYFFRLADTWITVLMTIDRYIAVCHPLRAQSLCTLRRTYVIMAAILLATLTFSMPRFFEFHLTKRSLNKMGYVHTELILSRSYTIIYRISLFFVVMYLVPMVLLIVLNVRLLSTLRRANRNRDSLVSNGGSHRGKGSTAWNTTKSERSITLIVIAVVIVCILCNLLAITAHVIWAIQNCFQHLRYLEMHRRFLANISNVMVTFNCAINFVIYCVFSRKFRLGVKRTCLCREWRRLTHSWRCRSQSNCSPATNTSFLTIRWSDRTSPKNRNCVTQQVNDTQL</sequence>
<feature type="transmembrane region" description="Helical" evidence="5">
    <location>
        <begin position="203"/>
        <end position="230"/>
    </location>
</feature>
<name>A0AAD9IZV2_9ANNE</name>
<dbReference type="InterPro" id="IPR000276">
    <property type="entry name" value="GPCR_Rhodpsn"/>
</dbReference>
<feature type="transmembrane region" description="Helical" evidence="5">
    <location>
        <begin position="42"/>
        <end position="62"/>
    </location>
</feature>
<dbReference type="InterPro" id="IPR052954">
    <property type="entry name" value="GPCR-Ligand_Int"/>
</dbReference>
<evidence type="ECO:0000256" key="2">
    <source>
        <dbReference type="ARBA" id="ARBA00022692"/>
    </source>
</evidence>
<protein>
    <recommendedName>
        <fullName evidence="6">G-protein coupled receptors family 1 profile domain-containing protein</fullName>
    </recommendedName>
</protein>
<dbReference type="PANTHER" id="PTHR46641">
    <property type="entry name" value="FMRFAMIDE RECEPTOR-RELATED"/>
    <property type="match status" value="1"/>
</dbReference>
<evidence type="ECO:0000256" key="5">
    <source>
        <dbReference type="SAM" id="Phobius"/>
    </source>
</evidence>
<evidence type="ECO:0000259" key="6">
    <source>
        <dbReference type="PROSITE" id="PS50262"/>
    </source>
</evidence>
<reference evidence="7" key="1">
    <citation type="journal article" date="2023" name="Mol. Biol. Evol.">
        <title>Third-Generation Sequencing Reveals the Adaptive Role of the Epigenome in Three Deep-Sea Polychaetes.</title>
        <authorList>
            <person name="Perez M."/>
            <person name="Aroh O."/>
            <person name="Sun Y."/>
            <person name="Lan Y."/>
            <person name="Juniper S.K."/>
            <person name="Young C.R."/>
            <person name="Angers B."/>
            <person name="Qian P.Y."/>
        </authorList>
    </citation>
    <scope>NUCLEOTIDE SEQUENCE</scope>
    <source>
        <strain evidence="7">P08H-3</strain>
    </source>
</reference>
<evidence type="ECO:0000313" key="8">
    <source>
        <dbReference type="Proteomes" id="UP001208570"/>
    </source>
</evidence>
<feature type="domain" description="G-protein coupled receptors family 1 profile" evidence="6">
    <location>
        <begin position="55"/>
        <end position="330"/>
    </location>
</feature>
<comment type="caution">
    <text evidence="7">The sequence shown here is derived from an EMBL/GenBank/DDBJ whole genome shotgun (WGS) entry which is preliminary data.</text>
</comment>
<dbReference type="GO" id="GO:0004930">
    <property type="term" value="F:G protein-coupled receptor activity"/>
    <property type="evidence" value="ECO:0007669"/>
    <property type="project" value="InterPro"/>
</dbReference>
<dbReference type="InterPro" id="IPR017452">
    <property type="entry name" value="GPCR_Rhodpsn_7TM"/>
</dbReference>
<proteinExistence type="predicted"/>
<feature type="transmembrane region" description="Helical" evidence="5">
    <location>
        <begin position="113"/>
        <end position="135"/>
    </location>
</feature>
<accession>A0AAD9IZV2</accession>
<keyword evidence="2 5" id="KW-0812">Transmembrane</keyword>
<keyword evidence="3 5" id="KW-1133">Transmembrane helix</keyword>
<feature type="transmembrane region" description="Helical" evidence="5">
    <location>
        <begin position="74"/>
        <end position="93"/>
    </location>
</feature>
<dbReference type="EMBL" id="JAODUP010000791">
    <property type="protein sequence ID" value="KAK2144046.1"/>
    <property type="molecule type" value="Genomic_DNA"/>
</dbReference>
<dbReference type="PRINTS" id="PR00237">
    <property type="entry name" value="GPCRRHODOPSN"/>
</dbReference>
<dbReference type="Proteomes" id="UP001208570">
    <property type="component" value="Unassembled WGS sequence"/>
</dbReference>
<comment type="subcellular location">
    <subcellularLocation>
        <location evidence="1">Membrane</location>
    </subcellularLocation>
</comment>
<keyword evidence="4 5" id="KW-0472">Membrane</keyword>
<evidence type="ECO:0000256" key="1">
    <source>
        <dbReference type="ARBA" id="ARBA00004370"/>
    </source>
</evidence>
<organism evidence="7 8">
    <name type="scientific">Paralvinella palmiformis</name>
    <dbReference type="NCBI Taxonomy" id="53620"/>
    <lineage>
        <taxon>Eukaryota</taxon>
        <taxon>Metazoa</taxon>
        <taxon>Spiralia</taxon>
        <taxon>Lophotrochozoa</taxon>
        <taxon>Annelida</taxon>
        <taxon>Polychaeta</taxon>
        <taxon>Sedentaria</taxon>
        <taxon>Canalipalpata</taxon>
        <taxon>Terebellida</taxon>
        <taxon>Terebelliformia</taxon>
        <taxon>Alvinellidae</taxon>
        <taxon>Paralvinella</taxon>
    </lineage>
</organism>
<evidence type="ECO:0000256" key="4">
    <source>
        <dbReference type="ARBA" id="ARBA00023136"/>
    </source>
</evidence>
<evidence type="ECO:0000256" key="3">
    <source>
        <dbReference type="ARBA" id="ARBA00022989"/>
    </source>
</evidence>